<evidence type="ECO:0000313" key="2">
    <source>
        <dbReference type="EMBL" id="KAF7323204.1"/>
    </source>
</evidence>
<sequence length="437" mass="47110">MDHVDTLARRMRSIFALPAFRSPPAPSNPTTDDNTPPTPLPEDGRPLPPADAVRIQDPELISLLSTPEIMNGDGRRQSVWSMLDDYSPQLHAGSDSSSVMMYSPLIPTNESVIELAEIEVVPVPAASSAGWFSFLPAFWPFTSWSAATPAPTPASEDADATPRPSPTVLSLESSVSSVLSSPERVAVRHVWVPSTTKLSFEATWWGYRIYIPPPAMEILDDQSIEAARQATLITSALTWFFSNLPLASFPPPMQPAILLLQRLVPLVSYLGTFISWSWGAIRSFDKGHGIILTATWLLPPALIPSTWHARDFPAPSTPVSPASNYTPLLIFSPQLASSPSLPLVPEVEEVEEPPPPLPPAPKLSSVPLPPGTPLLPEPDPLPASALTSPDPARRLLSPLSPALLTPPSSASSTPKSKSRIKTIRKKLTRALSEHGLA</sequence>
<gene>
    <name evidence="2" type="ORF">HMN09_00101000</name>
</gene>
<feature type="region of interest" description="Disordered" evidence="1">
    <location>
        <begin position="345"/>
        <end position="421"/>
    </location>
</feature>
<comment type="caution">
    <text evidence="2">The sequence shown here is derived from an EMBL/GenBank/DDBJ whole genome shotgun (WGS) entry which is preliminary data.</text>
</comment>
<organism evidence="2 3">
    <name type="scientific">Mycena chlorophos</name>
    <name type="common">Agaric fungus</name>
    <name type="synonym">Agaricus chlorophos</name>
    <dbReference type="NCBI Taxonomy" id="658473"/>
    <lineage>
        <taxon>Eukaryota</taxon>
        <taxon>Fungi</taxon>
        <taxon>Dikarya</taxon>
        <taxon>Basidiomycota</taxon>
        <taxon>Agaricomycotina</taxon>
        <taxon>Agaricomycetes</taxon>
        <taxon>Agaricomycetidae</taxon>
        <taxon>Agaricales</taxon>
        <taxon>Marasmiineae</taxon>
        <taxon>Mycenaceae</taxon>
        <taxon>Mycena</taxon>
    </lineage>
</organism>
<protein>
    <submittedName>
        <fullName evidence="2">Uncharacterized protein</fullName>
    </submittedName>
</protein>
<evidence type="ECO:0000256" key="1">
    <source>
        <dbReference type="SAM" id="MobiDB-lite"/>
    </source>
</evidence>
<dbReference type="EMBL" id="JACAZE010000001">
    <property type="protein sequence ID" value="KAF7323204.1"/>
    <property type="molecule type" value="Genomic_DNA"/>
</dbReference>
<name>A0A8H6WLN7_MYCCL</name>
<evidence type="ECO:0000313" key="3">
    <source>
        <dbReference type="Proteomes" id="UP000613580"/>
    </source>
</evidence>
<reference evidence="2" key="1">
    <citation type="submission" date="2020-05" db="EMBL/GenBank/DDBJ databases">
        <title>Mycena genomes resolve the evolution of fungal bioluminescence.</title>
        <authorList>
            <person name="Tsai I.J."/>
        </authorList>
    </citation>
    <scope>NUCLEOTIDE SEQUENCE</scope>
    <source>
        <strain evidence="2">110903Hualien_Pintung</strain>
    </source>
</reference>
<dbReference type="OrthoDB" id="3247214at2759"/>
<keyword evidence="3" id="KW-1185">Reference proteome</keyword>
<proteinExistence type="predicted"/>
<accession>A0A8H6WLN7</accession>
<dbReference type="AlphaFoldDB" id="A0A8H6WLN7"/>
<feature type="compositionally biased region" description="Pro residues" evidence="1">
    <location>
        <begin position="353"/>
        <end position="381"/>
    </location>
</feature>
<feature type="compositionally biased region" description="Low complexity" evidence="1">
    <location>
        <begin position="395"/>
        <end position="415"/>
    </location>
</feature>
<dbReference type="Proteomes" id="UP000613580">
    <property type="component" value="Unassembled WGS sequence"/>
</dbReference>
<feature type="region of interest" description="Disordered" evidence="1">
    <location>
        <begin position="18"/>
        <end position="51"/>
    </location>
</feature>